<dbReference type="RefSeq" id="WP_015249160.1">
    <property type="nucleotide sequence ID" value="NC_019892.1"/>
</dbReference>
<accession>L0DMJ4</accession>
<organism evidence="1 2">
    <name type="scientific">Singulisphaera acidiphila (strain ATCC BAA-1392 / DSM 18658 / VKM B-2454 / MOB10)</name>
    <dbReference type="NCBI Taxonomy" id="886293"/>
    <lineage>
        <taxon>Bacteria</taxon>
        <taxon>Pseudomonadati</taxon>
        <taxon>Planctomycetota</taxon>
        <taxon>Planctomycetia</taxon>
        <taxon>Isosphaerales</taxon>
        <taxon>Isosphaeraceae</taxon>
        <taxon>Singulisphaera</taxon>
    </lineage>
</organism>
<proteinExistence type="predicted"/>
<name>L0DMJ4_SINAD</name>
<reference evidence="1 2" key="1">
    <citation type="submission" date="2012-02" db="EMBL/GenBank/DDBJ databases">
        <title>Complete sequence of chromosome of Singulisphaera acidiphila DSM 18658.</title>
        <authorList>
            <consortium name="US DOE Joint Genome Institute (JGI-PGF)"/>
            <person name="Lucas S."/>
            <person name="Copeland A."/>
            <person name="Lapidus A."/>
            <person name="Glavina del Rio T."/>
            <person name="Dalin E."/>
            <person name="Tice H."/>
            <person name="Bruce D."/>
            <person name="Goodwin L."/>
            <person name="Pitluck S."/>
            <person name="Peters L."/>
            <person name="Ovchinnikova G."/>
            <person name="Chertkov O."/>
            <person name="Kyrpides N."/>
            <person name="Mavromatis K."/>
            <person name="Ivanova N."/>
            <person name="Brettin T."/>
            <person name="Detter J.C."/>
            <person name="Han C."/>
            <person name="Larimer F."/>
            <person name="Land M."/>
            <person name="Hauser L."/>
            <person name="Markowitz V."/>
            <person name="Cheng J.-F."/>
            <person name="Hugenholtz P."/>
            <person name="Woyke T."/>
            <person name="Wu D."/>
            <person name="Tindall B."/>
            <person name="Pomrenke H."/>
            <person name="Brambilla E."/>
            <person name="Klenk H.-P."/>
            <person name="Eisen J.A."/>
        </authorList>
    </citation>
    <scope>NUCLEOTIDE SEQUENCE [LARGE SCALE GENOMIC DNA]</scope>
    <source>
        <strain evidence="2">ATCC BAA-1392 / DSM 18658 / VKM B-2454 / MOB10</strain>
    </source>
</reference>
<dbReference type="HOGENOM" id="CLU_1947379_0_0_0"/>
<dbReference type="AlphaFoldDB" id="L0DMJ4"/>
<evidence type="ECO:0000313" key="2">
    <source>
        <dbReference type="Proteomes" id="UP000010798"/>
    </source>
</evidence>
<sequence length="129" mass="14278">MCKARIHPRLLITISAAFCVMAWLTDYTLSSSTPPDQRTTATDRLQVLPQGANCQRTNLERVADESNVAAWDEDDEREEVRESIRTCLIVAFDHPPLKVVVHGLLISNCDSRGDSPGGRRGPPPRMPPA</sequence>
<evidence type="ECO:0000313" key="1">
    <source>
        <dbReference type="EMBL" id="AGA30068.1"/>
    </source>
</evidence>
<protein>
    <submittedName>
        <fullName evidence="1">Uncharacterized protein</fullName>
    </submittedName>
</protein>
<dbReference type="EMBL" id="CP003364">
    <property type="protein sequence ID" value="AGA30068.1"/>
    <property type="molecule type" value="Genomic_DNA"/>
</dbReference>
<gene>
    <name evidence="1" type="ordered locus">Sinac_5957</name>
</gene>
<dbReference type="KEGG" id="saci:Sinac_5957"/>
<dbReference type="Proteomes" id="UP000010798">
    <property type="component" value="Chromosome"/>
</dbReference>
<keyword evidence="2" id="KW-1185">Reference proteome</keyword>